<dbReference type="OrthoDB" id="5900231at2759"/>
<name>A0A368H3T6_ANCCA</name>
<proteinExistence type="predicted"/>
<evidence type="ECO:0000256" key="1">
    <source>
        <dbReference type="SAM" id="Phobius"/>
    </source>
</evidence>
<keyword evidence="3" id="KW-1185">Reference proteome</keyword>
<dbReference type="AlphaFoldDB" id="A0A368H3T6"/>
<keyword evidence="1" id="KW-1133">Transmembrane helix</keyword>
<protein>
    <submittedName>
        <fullName evidence="2">Uncharacterized protein</fullName>
    </submittedName>
</protein>
<keyword evidence="1" id="KW-0812">Transmembrane</keyword>
<dbReference type="EMBL" id="JOJR01000028">
    <property type="protein sequence ID" value="RCN49920.1"/>
    <property type="molecule type" value="Genomic_DNA"/>
</dbReference>
<evidence type="ECO:0000313" key="2">
    <source>
        <dbReference type="EMBL" id="RCN49920.1"/>
    </source>
</evidence>
<dbReference type="Proteomes" id="UP000252519">
    <property type="component" value="Unassembled WGS sequence"/>
</dbReference>
<feature type="transmembrane region" description="Helical" evidence="1">
    <location>
        <begin position="154"/>
        <end position="179"/>
    </location>
</feature>
<evidence type="ECO:0000313" key="3">
    <source>
        <dbReference type="Proteomes" id="UP000252519"/>
    </source>
</evidence>
<organism evidence="2 3">
    <name type="scientific">Ancylostoma caninum</name>
    <name type="common">Dog hookworm</name>
    <dbReference type="NCBI Taxonomy" id="29170"/>
    <lineage>
        <taxon>Eukaryota</taxon>
        <taxon>Metazoa</taxon>
        <taxon>Ecdysozoa</taxon>
        <taxon>Nematoda</taxon>
        <taxon>Chromadorea</taxon>
        <taxon>Rhabditida</taxon>
        <taxon>Rhabditina</taxon>
        <taxon>Rhabditomorpha</taxon>
        <taxon>Strongyloidea</taxon>
        <taxon>Ancylostomatidae</taxon>
        <taxon>Ancylostomatinae</taxon>
        <taxon>Ancylostoma</taxon>
    </lineage>
</organism>
<keyword evidence="1" id="KW-0472">Membrane</keyword>
<accession>A0A368H3T6</accession>
<sequence length="211" mass="23702">MASSVDRSFCLARCSDRGVCFASAEEHFCVCYDDDVDPSDCSPLSTSTTIPDSSEGFWISWLLLCLVGTALLGAFWAVGWLVVRFRRRYRVVLMVRSVDRSFCPSRCSDSGVCFLRDREFLCVCYEVEVDPTDCAPITTTTISSGVDDADWHSLWPVLVALVIACAVFCGLNFVMCWFVRCYRRTRETNIVECEDGGKREEVLEAIPLDSE</sequence>
<reference evidence="2 3" key="1">
    <citation type="submission" date="2014-10" db="EMBL/GenBank/DDBJ databases">
        <title>Draft genome of the hookworm Ancylostoma caninum.</title>
        <authorList>
            <person name="Mitreva M."/>
        </authorList>
    </citation>
    <scope>NUCLEOTIDE SEQUENCE [LARGE SCALE GENOMIC DNA]</scope>
    <source>
        <strain evidence="2 3">Baltimore</strain>
    </source>
</reference>
<comment type="caution">
    <text evidence="2">The sequence shown here is derived from an EMBL/GenBank/DDBJ whole genome shotgun (WGS) entry which is preliminary data.</text>
</comment>
<gene>
    <name evidence="2" type="ORF">ANCCAN_03956</name>
</gene>
<feature type="transmembrane region" description="Helical" evidence="1">
    <location>
        <begin position="61"/>
        <end position="83"/>
    </location>
</feature>